<protein>
    <recommendedName>
        <fullName evidence="6">Protein kinase domain-containing protein</fullName>
    </recommendedName>
</protein>
<evidence type="ECO:0000259" key="6">
    <source>
        <dbReference type="PROSITE" id="PS50011"/>
    </source>
</evidence>
<feature type="compositionally biased region" description="Basic and acidic residues" evidence="5">
    <location>
        <begin position="606"/>
        <end position="622"/>
    </location>
</feature>
<dbReference type="Gene3D" id="1.10.510.10">
    <property type="entry name" value="Transferase(Phosphotransferase) domain 1"/>
    <property type="match status" value="1"/>
</dbReference>
<proteinExistence type="inferred from homology"/>
<dbReference type="Gene3D" id="6.20.210.10">
    <property type="entry name" value="Nin one binding (NOB1), Zn-ribbon-like"/>
    <property type="match status" value="1"/>
</dbReference>
<dbReference type="GO" id="GO:0030688">
    <property type="term" value="C:preribosome, small subunit precursor"/>
    <property type="evidence" value="ECO:0007669"/>
    <property type="project" value="TreeGrafter"/>
</dbReference>
<dbReference type="GO" id="GO:0046872">
    <property type="term" value="F:metal ion binding"/>
    <property type="evidence" value="ECO:0007669"/>
    <property type="project" value="UniProtKB-KW"/>
</dbReference>
<evidence type="ECO:0000256" key="2">
    <source>
        <dbReference type="ARBA" id="ARBA00022722"/>
    </source>
</evidence>
<comment type="similarity">
    <text evidence="1">Belongs to the NOB1 family.</text>
</comment>
<dbReference type="GO" id="GO:0016787">
    <property type="term" value="F:hydrolase activity"/>
    <property type="evidence" value="ECO:0007669"/>
    <property type="project" value="UniProtKB-KW"/>
</dbReference>
<accession>A0AAD5X867</accession>
<dbReference type="GO" id="GO:0005737">
    <property type="term" value="C:cytoplasm"/>
    <property type="evidence" value="ECO:0007669"/>
    <property type="project" value="UniProtKB-ARBA"/>
</dbReference>
<dbReference type="Pfam" id="PF17146">
    <property type="entry name" value="PIN_6"/>
    <property type="match status" value="1"/>
</dbReference>
<evidence type="ECO:0000313" key="8">
    <source>
        <dbReference type="Proteomes" id="UP001211907"/>
    </source>
</evidence>
<dbReference type="FunFam" id="3.40.50.1010:FF:000020">
    <property type="entry name" value="20S-pre-rRNA D-site endonuclease NOB1"/>
    <property type="match status" value="1"/>
</dbReference>
<sequence length="975" mass="105144">MRSGPFEEVYIAIILKELLKGLEYLHSESKLHRDIKAANVLICADGGVKIADFGVSGQLSQTMTVKKMNTFVGSPFWMAPEVITQSGYDKKADIWSLGITAIELAQGKAPYADLSVPRVLSLIPNNEPPSLQGNYTRGFKDFVNMCLQRDPQRRPTASDLLKHRFIKAARRPQFLTELIERHERYRIERSDNESNLSLEDLSIFRNFSVDDDDDDENYDERLMDQDDEGWDFGTIRPKNAPPLTASSSSASMIRAAGGGVVPQQQQVWNNSNTQNNGRSAGDLPISSALSDQMFGNNDDGSATVRFVPLRERTGSASIASSMMSAAFPVPPPSPAQTPKLISTNANAVTAGMINGGMVGNAGMPAVASKTAATFAISAVSAAGGGGLGGGGGNGVGIGISGGRMGVNMGPRHGFGVGRSGDATVLALDTVIEAALQEIAGRSSGANNAGVNSAEGMSAVALMRRAFQEAEVLAPGKKKEKMDEPKVEIVVADTAAFIHHGVRLEAVGRRIVTTADVLLEVRDRQARARMEMLVSDVETRAPSSEAVAAVAAFARATGDFHVLSAADLRVLALVWMLEKEACHGDMRHVRTTPTARGARPSAPLAGTRDEAKGEEAAADKLTETETTPGPPAAEAAPAADTLTLPNTPITKQKKSGNKKKKNTAVPDATLDDVQQSESAPEPETVGDGFTVDNEDDGGEWITPSNISKIKENYNNKVKNFLDKQPKIAVACITADFAMQNVLLQMNLKLISIDGLVIRHAKSWIMRCHACFKTTTDMSKIFCPSCGGNTLTRTSCSVDETGKVTLYLKKNYQHRVRGTKYSIPNPKGGHAGKMGGDMILREDQKEFQAGLKTQKVAQKKLDYLDLDFVHFGDYVKKGNGAPVVGYGQFLGIAILRKWTSATQRRAYRGVIPLVDDSEARTGARLRRLTRKRKPRKVVFVKGFKAATPLLRFEAFQLSLKAQTQALILNQGFPEGLE</sequence>
<name>A0AAD5X867_9FUNG</name>
<dbReference type="PANTHER" id="PTHR12814">
    <property type="entry name" value="RNA-BINDING PROTEIN NOB1"/>
    <property type="match status" value="1"/>
</dbReference>
<keyword evidence="8" id="KW-1185">Reference proteome</keyword>
<dbReference type="GO" id="GO:0031981">
    <property type="term" value="C:nuclear lumen"/>
    <property type="evidence" value="ECO:0007669"/>
    <property type="project" value="UniProtKB-ARBA"/>
</dbReference>
<reference evidence="7" key="1">
    <citation type="submission" date="2020-05" db="EMBL/GenBank/DDBJ databases">
        <title>Phylogenomic resolution of chytrid fungi.</title>
        <authorList>
            <person name="Stajich J.E."/>
            <person name="Amses K."/>
            <person name="Simmons R."/>
            <person name="Seto K."/>
            <person name="Myers J."/>
            <person name="Bonds A."/>
            <person name="Quandt C.A."/>
            <person name="Barry K."/>
            <person name="Liu P."/>
            <person name="Grigoriev I."/>
            <person name="Longcore J.E."/>
            <person name="James T.Y."/>
        </authorList>
    </citation>
    <scope>NUCLEOTIDE SEQUENCE</scope>
    <source>
        <strain evidence="7">JEL0513</strain>
    </source>
</reference>
<evidence type="ECO:0000313" key="7">
    <source>
        <dbReference type="EMBL" id="KAJ3097590.1"/>
    </source>
</evidence>
<dbReference type="InterPro" id="IPR039907">
    <property type="entry name" value="NOB1"/>
</dbReference>
<dbReference type="InterPro" id="IPR033411">
    <property type="entry name" value="Ribonuclease_PIN"/>
</dbReference>
<dbReference type="GO" id="GO:0005524">
    <property type="term" value="F:ATP binding"/>
    <property type="evidence" value="ECO:0007669"/>
    <property type="project" value="InterPro"/>
</dbReference>
<dbReference type="GO" id="GO:0004672">
    <property type="term" value="F:protein kinase activity"/>
    <property type="evidence" value="ECO:0007669"/>
    <property type="project" value="InterPro"/>
</dbReference>
<dbReference type="Gene3D" id="3.40.50.1010">
    <property type="entry name" value="5'-nuclease"/>
    <property type="match status" value="1"/>
</dbReference>
<feature type="compositionally biased region" description="Basic residues" evidence="5">
    <location>
        <begin position="650"/>
        <end position="661"/>
    </location>
</feature>
<keyword evidence="2" id="KW-0540">Nuclease</keyword>
<evidence type="ECO:0000256" key="4">
    <source>
        <dbReference type="ARBA" id="ARBA00022801"/>
    </source>
</evidence>
<feature type="compositionally biased region" description="Low complexity" evidence="5">
    <location>
        <begin position="623"/>
        <end position="647"/>
    </location>
</feature>
<feature type="non-terminal residue" evidence="7">
    <location>
        <position position="1"/>
    </location>
</feature>
<dbReference type="GO" id="GO:0030490">
    <property type="term" value="P:maturation of SSU-rRNA"/>
    <property type="evidence" value="ECO:0007669"/>
    <property type="project" value="TreeGrafter"/>
</dbReference>
<keyword evidence="3" id="KW-0479">Metal-binding</keyword>
<dbReference type="PANTHER" id="PTHR12814:SF2">
    <property type="entry name" value="RNA-BINDING PROTEIN NOB1"/>
    <property type="match status" value="1"/>
</dbReference>
<dbReference type="PROSITE" id="PS50011">
    <property type="entry name" value="PROTEIN_KINASE_DOM"/>
    <property type="match status" value="1"/>
</dbReference>
<evidence type="ECO:0000256" key="3">
    <source>
        <dbReference type="ARBA" id="ARBA00022723"/>
    </source>
</evidence>
<dbReference type="EMBL" id="JADGJH010002494">
    <property type="protein sequence ID" value="KAJ3097590.1"/>
    <property type="molecule type" value="Genomic_DNA"/>
</dbReference>
<keyword evidence="4" id="KW-0378">Hydrolase</keyword>
<organism evidence="7 8">
    <name type="scientific">Physocladia obscura</name>
    <dbReference type="NCBI Taxonomy" id="109957"/>
    <lineage>
        <taxon>Eukaryota</taxon>
        <taxon>Fungi</taxon>
        <taxon>Fungi incertae sedis</taxon>
        <taxon>Chytridiomycota</taxon>
        <taxon>Chytridiomycota incertae sedis</taxon>
        <taxon>Chytridiomycetes</taxon>
        <taxon>Chytridiales</taxon>
        <taxon>Chytriomycetaceae</taxon>
        <taxon>Physocladia</taxon>
    </lineage>
</organism>
<dbReference type="InterPro" id="IPR011009">
    <property type="entry name" value="Kinase-like_dom_sf"/>
</dbReference>
<dbReference type="Pfam" id="PF08772">
    <property type="entry name" value="Zn_ribbon_NOB1"/>
    <property type="match status" value="1"/>
</dbReference>
<evidence type="ECO:0000256" key="1">
    <source>
        <dbReference type="ARBA" id="ARBA00005858"/>
    </source>
</evidence>
<dbReference type="Proteomes" id="UP001211907">
    <property type="component" value="Unassembled WGS sequence"/>
</dbReference>
<dbReference type="SMART" id="SM00220">
    <property type="entry name" value="S_TKc"/>
    <property type="match status" value="1"/>
</dbReference>
<dbReference type="AlphaFoldDB" id="A0AAD5X867"/>
<dbReference type="InterPro" id="IPR014881">
    <property type="entry name" value="NOB1_Zn-bd"/>
</dbReference>
<dbReference type="SUPFAM" id="SSF144206">
    <property type="entry name" value="NOB1 zinc finger-like"/>
    <property type="match status" value="1"/>
</dbReference>
<dbReference type="Pfam" id="PF00069">
    <property type="entry name" value="Pkinase"/>
    <property type="match status" value="1"/>
</dbReference>
<dbReference type="FunFam" id="1.10.510.10:FF:000421">
    <property type="entry name" value="Serine/threonine-protein kinase PAK 6"/>
    <property type="match status" value="1"/>
</dbReference>
<dbReference type="InterPro" id="IPR000719">
    <property type="entry name" value="Prot_kinase_dom"/>
</dbReference>
<comment type="caution">
    <text evidence="7">The sequence shown here is derived from an EMBL/GenBank/DDBJ whole genome shotgun (WGS) entry which is preliminary data.</text>
</comment>
<dbReference type="InterPro" id="IPR036283">
    <property type="entry name" value="NOB1_Zf-like_sf"/>
</dbReference>
<dbReference type="CDD" id="cd09876">
    <property type="entry name" value="PIN_Nob1-like"/>
    <property type="match status" value="1"/>
</dbReference>
<feature type="domain" description="Protein kinase" evidence="6">
    <location>
        <begin position="1"/>
        <end position="166"/>
    </location>
</feature>
<evidence type="ECO:0000256" key="5">
    <source>
        <dbReference type="SAM" id="MobiDB-lite"/>
    </source>
</evidence>
<gene>
    <name evidence="7" type="primary">SPS1</name>
    <name evidence="7" type="ORF">HK100_005306</name>
</gene>
<feature type="region of interest" description="Disordered" evidence="5">
    <location>
        <begin position="587"/>
        <end position="702"/>
    </location>
</feature>
<dbReference type="SUPFAM" id="SSF56112">
    <property type="entry name" value="Protein kinase-like (PK-like)"/>
    <property type="match status" value="1"/>
</dbReference>
<dbReference type="GO" id="GO:0004521">
    <property type="term" value="F:RNA endonuclease activity"/>
    <property type="evidence" value="ECO:0007669"/>
    <property type="project" value="TreeGrafter"/>
</dbReference>